<sequence length="528" mass="57777">MESQVGKRRRVEKGRKQKKKKAKVDGVVGGSTAGTERIQNARKTRRDEELHSSEDEADEVDARRTTFDDEEDEADAETAQEKRLRVAQAYLNKIRDFAKDESEEDEDAEEKEEAKRGARDSLVADLLQQRQLEESGRVQRKLAARVTDSLPVEKGQVVSRRHRQSVTAVCITEDDTRGFSASKDGMIVHWDIEKGQSEKYEWPTVEPSTSGSGGGKSSTLKKGGSKHILALAVSSDGRYLAAGGLGRIIQLWDTRTRKHIVTFPGHKGAISSLAFRQGTQQLMSGSYDRSIKLWSVDDRSYIDTLYGHQSEVLSIDCLRQERVLSAGRDRTLRLWKVPEETQLVFRGHAASIECCCFISNSEFFSGSDDGSVALWNTIKKKPVFVAKNAHGSLAGEANPEGSSESEDEPTSNGHVNGVAEKITENGTESTVVGGSATAWVGAVASCRGSDLVASGAGDGFVRLWALEEANRSLKPVHSIPVKGFVNALAFAHSGRFLLAGVGQEPRLGRWGRIPGVRNGIVQHNLYSA</sequence>
<reference evidence="7" key="1">
    <citation type="submission" date="2016-03" db="EMBL/GenBank/DDBJ databases">
        <title>Mechanisms controlling the formation of the plant cell surface in tip-growing cells are functionally conserved among land plants.</title>
        <authorList>
            <person name="Honkanen S."/>
            <person name="Jones V.A."/>
            <person name="Morieri G."/>
            <person name="Champion C."/>
            <person name="Hetherington A.J."/>
            <person name="Kelly S."/>
            <person name="Saint-Marcoux D."/>
            <person name="Proust H."/>
            <person name="Prescott H."/>
            <person name="Dolan L."/>
        </authorList>
    </citation>
    <scope>NUCLEOTIDE SEQUENCE [LARGE SCALE GENOMIC DNA]</scope>
    <source>
        <tissue evidence="7">Whole gametophyte</tissue>
    </source>
</reference>
<evidence type="ECO:0000256" key="6">
    <source>
        <dbReference type="SAM" id="MobiDB-lite"/>
    </source>
</evidence>
<evidence type="ECO:0000313" key="7">
    <source>
        <dbReference type="EMBL" id="OAE35817.1"/>
    </source>
</evidence>
<accession>A0A176WRR8</accession>
<feature type="region of interest" description="Disordered" evidence="6">
    <location>
        <begin position="1"/>
        <end position="81"/>
    </location>
</feature>
<feature type="compositionally biased region" description="Basic and acidic residues" evidence="6">
    <location>
        <begin position="45"/>
        <end position="67"/>
    </location>
</feature>
<dbReference type="GO" id="GO:0034511">
    <property type="term" value="F:U3 snoRNA binding"/>
    <property type="evidence" value="ECO:0007669"/>
    <property type="project" value="InterPro"/>
</dbReference>
<evidence type="ECO:0000256" key="4">
    <source>
        <dbReference type="ARBA" id="ARBA00023242"/>
    </source>
</evidence>
<gene>
    <name evidence="7" type="ORF">AXG93_4225s1200</name>
</gene>
<feature type="region of interest" description="Disordered" evidence="6">
    <location>
        <begin position="393"/>
        <end position="416"/>
    </location>
</feature>
<dbReference type="SMART" id="SM00320">
    <property type="entry name" value="WD40"/>
    <property type="match status" value="7"/>
</dbReference>
<keyword evidence="2 5" id="KW-0853">WD repeat</keyword>
<name>A0A176WRR8_MARPO</name>
<dbReference type="SUPFAM" id="SSF50978">
    <property type="entry name" value="WD40 repeat-like"/>
    <property type="match status" value="1"/>
</dbReference>
<dbReference type="InterPro" id="IPR015943">
    <property type="entry name" value="WD40/YVTN_repeat-like_dom_sf"/>
</dbReference>
<evidence type="ECO:0000256" key="5">
    <source>
        <dbReference type="PROSITE-ProRule" id="PRU00221"/>
    </source>
</evidence>
<dbReference type="InterPro" id="IPR001680">
    <property type="entry name" value="WD40_rpt"/>
</dbReference>
<proteinExistence type="predicted"/>
<feature type="region of interest" description="Disordered" evidence="6">
    <location>
        <begin position="96"/>
        <end position="120"/>
    </location>
</feature>
<feature type="compositionally biased region" description="Acidic residues" evidence="6">
    <location>
        <begin position="68"/>
        <end position="78"/>
    </location>
</feature>
<feature type="region of interest" description="Disordered" evidence="6">
    <location>
        <begin position="201"/>
        <end position="222"/>
    </location>
</feature>
<dbReference type="PROSITE" id="PS50082">
    <property type="entry name" value="WD_REPEATS_2"/>
    <property type="match status" value="5"/>
</dbReference>
<comment type="subcellular location">
    <subcellularLocation>
        <location evidence="1">Nucleus</location>
    </subcellularLocation>
</comment>
<evidence type="ECO:0000313" key="8">
    <source>
        <dbReference type="Proteomes" id="UP000077202"/>
    </source>
</evidence>
<feature type="repeat" description="WD" evidence="5">
    <location>
        <begin position="345"/>
        <end position="376"/>
    </location>
</feature>
<feature type="repeat" description="WD" evidence="5">
    <location>
        <begin position="221"/>
        <end position="262"/>
    </location>
</feature>
<dbReference type="GO" id="GO:0032040">
    <property type="term" value="C:small-subunit processome"/>
    <property type="evidence" value="ECO:0007669"/>
    <property type="project" value="TreeGrafter"/>
</dbReference>
<dbReference type="CDD" id="cd00200">
    <property type="entry name" value="WD40"/>
    <property type="match status" value="1"/>
</dbReference>
<dbReference type="InterPro" id="IPR036322">
    <property type="entry name" value="WD40_repeat_dom_sf"/>
</dbReference>
<feature type="compositionally biased region" description="Basic residues" evidence="6">
    <location>
        <begin position="1"/>
        <end position="22"/>
    </location>
</feature>
<dbReference type="PROSITE" id="PS50294">
    <property type="entry name" value="WD_REPEATS_REGION"/>
    <property type="match status" value="1"/>
</dbReference>
<evidence type="ECO:0000256" key="3">
    <source>
        <dbReference type="ARBA" id="ARBA00022737"/>
    </source>
</evidence>
<dbReference type="Proteomes" id="UP000077202">
    <property type="component" value="Unassembled WGS sequence"/>
</dbReference>
<organism evidence="7 8">
    <name type="scientific">Marchantia polymorpha subsp. ruderalis</name>
    <dbReference type="NCBI Taxonomy" id="1480154"/>
    <lineage>
        <taxon>Eukaryota</taxon>
        <taxon>Viridiplantae</taxon>
        <taxon>Streptophyta</taxon>
        <taxon>Embryophyta</taxon>
        <taxon>Marchantiophyta</taxon>
        <taxon>Marchantiopsida</taxon>
        <taxon>Marchantiidae</taxon>
        <taxon>Marchantiales</taxon>
        <taxon>Marchantiaceae</taxon>
        <taxon>Marchantia</taxon>
    </lineage>
</organism>
<keyword evidence="4" id="KW-0539">Nucleus</keyword>
<feature type="repeat" description="WD" evidence="5">
    <location>
        <begin position="305"/>
        <end position="345"/>
    </location>
</feature>
<dbReference type="EMBL" id="LVLJ01000057">
    <property type="protein sequence ID" value="OAE35817.1"/>
    <property type="molecule type" value="Genomic_DNA"/>
</dbReference>
<protein>
    <submittedName>
        <fullName evidence="7">Uncharacterized protein</fullName>
    </submittedName>
</protein>
<dbReference type="PRINTS" id="PR00320">
    <property type="entry name" value="GPROTEINBRPT"/>
</dbReference>
<feature type="repeat" description="WD" evidence="5">
    <location>
        <begin position="263"/>
        <end position="304"/>
    </location>
</feature>
<dbReference type="Pfam" id="PF00400">
    <property type="entry name" value="WD40"/>
    <property type="match status" value="6"/>
</dbReference>
<dbReference type="PANTHER" id="PTHR19865:SF0">
    <property type="entry name" value="U3 SMALL NUCLEOLAR RNA-INTERACTING PROTEIN 2"/>
    <property type="match status" value="1"/>
</dbReference>
<dbReference type="AlphaFoldDB" id="A0A176WRR8"/>
<dbReference type="PANTHER" id="PTHR19865">
    <property type="entry name" value="U3 SMALL NUCLEOLAR RNA INTERACTING PROTEIN 2"/>
    <property type="match status" value="1"/>
</dbReference>
<evidence type="ECO:0000256" key="1">
    <source>
        <dbReference type="ARBA" id="ARBA00004123"/>
    </source>
</evidence>
<dbReference type="InterPro" id="IPR020472">
    <property type="entry name" value="WD40_PAC1"/>
</dbReference>
<comment type="caution">
    <text evidence="7">The sequence shown here is derived from an EMBL/GenBank/DDBJ whole genome shotgun (WGS) entry which is preliminary data.</text>
</comment>
<keyword evidence="8" id="KW-1185">Reference proteome</keyword>
<keyword evidence="3" id="KW-0677">Repeat</keyword>
<dbReference type="Gene3D" id="2.130.10.10">
    <property type="entry name" value="YVTN repeat-like/Quinoprotein amine dehydrogenase"/>
    <property type="match status" value="1"/>
</dbReference>
<feature type="repeat" description="WD" evidence="5">
    <location>
        <begin position="159"/>
        <end position="200"/>
    </location>
</feature>
<feature type="compositionally biased region" description="Acidic residues" evidence="6">
    <location>
        <begin position="101"/>
        <end position="111"/>
    </location>
</feature>
<evidence type="ECO:0000256" key="2">
    <source>
        <dbReference type="ARBA" id="ARBA00022574"/>
    </source>
</evidence>
<dbReference type="InterPro" id="IPR039241">
    <property type="entry name" value="Rrp9-like"/>
</dbReference>